<dbReference type="EMBL" id="CP016634">
    <property type="protein sequence ID" value="ANY88919.1"/>
    <property type="molecule type" value="Genomic_DNA"/>
</dbReference>
<feature type="compositionally biased region" description="Basic and acidic residues" evidence="1">
    <location>
        <begin position="95"/>
        <end position="115"/>
    </location>
</feature>
<feature type="compositionally biased region" description="Polar residues" evidence="1">
    <location>
        <begin position="124"/>
        <end position="141"/>
    </location>
</feature>
<proteinExistence type="predicted"/>
<keyword evidence="2" id="KW-1133">Transmembrane helix</keyword>
<name>A0A1B2F9F1_PSEPU</name>
<evidence type="ECO:0000256" key="1">
    <source>
        <dbReference type="SAM" id="MobiDB-lite"/>
    </source>
</evidence>
<feature type="transmembrane region" description="Helical" evidence="2">
    <location>
        <begin position="12"/>
        <end position="32"/>
    </location>
</feature>
<protein>
    <submittedName>
        <fullName evidence="3">Uncharacterized protein</fullName>
    </submittedName>
</protein>
<sequence length="214" mass="23997">MHQTRHIKKGIHWLSLIGAIVGAQCIAGMAFAGSGNATEARGEPSNSTNANVEGAYQSATQALQGIIENMDQEDAERTQNELRDAAERDRQAMIQKADEDRKNRESLRKASEDKSLNPWANKKPAQSTPQKLQQASHSKANPQPLDPDVNYDGQPCKYFTKHNDDSHLYYHQEGAMVSYGNRVYQCTGSRWRFKVFADKFWADPKAISAEKTEN</sequence>
<evidence type="ECO:0000313" key="3">
    <source>
        <dbReference type="EMBL" id="ANY88919.1"/>
    </source>
</evidence>
<gene>
    <name evidence="3" type="ORF">IEC33019_3393</name>
</gene>
<accession>A0A1B2F9F1</accession>
<evidence type="ECO:0000256" key="2">
    <source>
        <dbReference type="SAM" id="Phobius"/>
    </source>
</evidence>
<feature type="region of interest" description="Disordered" evidence="1">
    <location>
        <begin position="95"/>
        <end position="150"/>
    </location>
</feature>
<dbReference type="RefSeq" id="WP_070094195.1">
    <property type="nucleotide sequence ID" value="NZ_CP016634.1"/>
</dbReference>
<reference evidence="3" key="1">
    <citation type="submission" date="2016-07" db="EMBL/GenBank/DDBJ databases">
        <title>New class B carbapenemase carried by novel plasmid in Pseudomonas putida enviromental strain in eastern Amazonia.</title>
        <authorList>
            <person name="Souza C.O."/>
            <person name="Lima K.V."/>
            <person name="Brasiliense D.M."/>
            <person name="Perez-Chaparro P.J."/>
            <person name="Mamizuka E.M."/>
            <person name="Lima M.O."/>
            <person name="Lima L.N."/>
            <person name="McCulloch J.A."/>
        </authorList>
    </citation>
    <scope>NUCLEOTIDE SEQUENCE [LARGE SCALE GENOMIC DNA]</scope>
    <source>
        <strain evidence="3">IEC33019</strain>
    </source>
</reference>
<keyword evidence="2" id="KW-0812">Transmembrane</keyword>
<dbReference type="AlphaFoldDB" id="A0A1B2F9F1"/>
<organism evidence="3">
    <name type="scientific">Pseudomonas putida</name>
    <name type="common">Arthrobacter siderocapsulatus</name>
    <dbReference type="NCBI Taxonomy" id="303"/>
    <lineage>
        <taxon>Bacteria</taxon>
        <taxon>Pseudomonadati</taxon>
        <taxon>Pseudomonadota</taxon>
        <taxon>Gammaproteobacteria</taxon>
        <taxon>Pseudomonadales</taxon>
        <taxon>Pseudomonadaceae</taxon>
        <taxon>Pseudomonas</taxon>
    </lineage>
</organism>
<keyword evidence="2" id="KW-0472">Membrane</keyword>